<dbReference type="InterPro" id="IPR029131">
    <property type="entry name" value="HAUS5"/>
</dbReference>
<dbReference type="GO" id="GO:0070652">
    <property type="term" value="C:HAUS complex"/>
    <property type="evidence" value="ECO:0007669"/>
    <property type="project" value="InterPro"/>
</dbReference>
<keyword evidence="1" id="KW-0175">Coiled coil</keyword>
<protein>
    <submittedName>
        <fullName evidence="2">AUGMIN subunit 5</fullName>
    </submittedName>
</protein>
<evidence type="ECO:0000313" key="2">
    <source>
        <dbReference type="EMBL" id="TYK20976.1"/>
    </source>
</evidence>
<accession>A0A5D3DBN2</accession>
<dbReference type="GO" id="GO:0005876">
    <property type="term" value="C:spindle microtubule"/>
    <property type="evidence" value="ECO:0007669"/>
    <property type="project" value="InterPro"/>
</dbReference>
<dbReference type="InterPro" id="IPR044706">
    <property type="entry name" value="AUG5_plant"/>
</dbReference>
<dbReference type="EMBL" id="SSTD01005981">
    <property type="protein sequence ID" value="TYK20976.1"/>
    <property type="molecule type" value="Genomic_DNA"/>
</dbReference>
<proteinExistence type="predicted"/>
<sequence>MVSEQVVQGAPWNNPMNVSLRDLVIDKYRSRSPRELCKCFERMMCDFLWEGDYASNHGPILLSGWIKGLKAPIRIEKSSLPMLFGFGVWCGKGGRRASWKLIEWGRDLFCELFPRETMGCGGSFFSFMIVPLFVVGRKITLDKFIKKLPLMVGPFCCILSESGGRLRLLWRCDFVSNVWDFFPTFVMLCACQRDVGHMIEEFLHLPFGEGGRFLWHACVCAIIYKYENNRVTDVSSSDANSPLHYELYGNGKIGVDVPSKGTQNQLLERQKAHVQQFLATEDALNKAAEARDICQKLLNRLHGSSDVISSQSFGVGGTSQNVGGLRQFELEVWAKERELAGLRASLNTLMSEIQRLNKLCAERKEAEDSLRKKWKKIEEFDARRSELETIYTALLKANTDAAIFWNQQPLAAREYASSTIIPACVVVSDISNSAKELIDNEVSAFYRSPDNTIFMLPSTPQALLESMGVNVTLGPDAVAAAEKNAAILTAKAGARDPSAIPSICRVSAALQYPTGLEGSDASLTSVLESLEFCLKLRGSEASVLEELAKAINLVHIRQDLVESGHALLKHAHRAQTDYERTTKYCLNLAMEQEKCVTEKWLPELRTAVASAQKSLEDCKYVRGLLDEWWEQPASTVVDWVTVDGQNVAAWHNHLGLPPFVTESECHVSSNCVFQETCSQSMA</sequence>
<dbReference type="PANTHER" id="PTHR34968">
    <property type="entry name" value="AUGMIN SUBUNIT 5"/>
    <property type="match status" value="1"/>
</dbReference>
<name>A0A5D3DBN2_CUCMM</name>
<organism evidence="2 3">
    <name type="scientific">Cucumis melo var. makuwa</name>
    <name type="common">Oriental melon</name>
    <dbReference type="NCBI Taxonomy" id="1194695"/>
    <lineage>
        <taxon>Eukaryota</taxon>
        <taxon>Viridiplantae</taxon>
        <taxon>Streptophyta</taxon>
        <taxon>Embryophyta</taxon>
        <taxon>Tracheophyta</taxon>
        <taxon>Spermatophyta</taxon>
        <taxon>Magnoliopsida</taxon>
        <taxon>eudicotyledons</taxon>
        <taxon>Gunneridae</taxon>
        <taxon>Pentapetalae</taxon>
        <taxon>rosids</taxon>
        <taxon>fabids</taxon>
        <taxon>Cucurbitales</taxon>
        <taxon>Cucurbitaceae</taxon>
        <taxon>Benincaseae</taxon>
        <taxon>Cucumis</taxon>
    </lineage>
</organism>
<dbReference type="GO" id="GO:0051225">
    <property type="term" value="P:spindle assembly"/>
    <property type="evidence" value="ECO:0007669"/>
    <property type="project" value="InterPro"/>
</dbReference>
<reference evidence="2 3" key="1">
    <citation type="submission" date="2019-08" db="EMBL/GenBank/DDBJ databases">
        <title>Draft genome sequences of two oriental melons (Cucumis melo L. var makuwa).</title>
        <authorList>
            <person name="Kwon S.-Y."/>
        </authorList>
    </citation>
    <scope>NUCLEOTIDE SEQUENCE [LARGE SCALE GENOMIC DNA]</scope>
    <source>
        <strain evidence="3">cv. Chang Bougi</strain>
        <tissue evidence="2">Leaf</tissue>
    </source>
</reference>
<gene>
    <name evidence="2" type="ORF">E5676_scaffold2217G00050</name>
</gene>
<dbReference type="Pfam" id="PF14817">
    <property type="entry name" value="HAUS5"/>
    <property type="match status" value="1"/>
</dbReference>
<comment type="caution">
    <text evidence="2">The sequence shown here is derived from an EMBL/GenBank/DDBJ whole genome shotgun (WGS) entry which is preliminary data.</text>
</comment>
<dbReference type="PANTHER" id="PTHR34968:SF1">
    <property type="entry name" value="AUGMIN SUBUNIT 5"/>
    <property type="match status" value="1"/>
</dbReference>
<feature type="coiled-coil region" evidence="1">
    <location>
        <begin position="339"/>
        <end position="369"/>
    </location>
</feature>
<evidence type="ECO:0000313" key="3">
    <source>
        <dbReference type="Proteomes" id="UP000321947"/>
    </source>
</evidence>
<dbReference type="AlphaFoldDB" id="A0A5D3DBN2"/>
<evidence type="ECO:0000256" key="1">
    <source>
        <dbReference type="SAM" id="Coils"/>
    </source>
</evidence>
<dbReference type="Proteomes" id="UP000321947">
    <property type="component" value="Unassembled WGS sequence"/>
</dbReference>